<comment type="caution">
    <text evidence="2">The sequence shown here is derived from an EMBL/GenBank/DDBJ whole genome shotgun (WGS) entry which is preliminary data.</text>
</comment>
<dbReference type="PANTHER" id="PTHR23419">
    <property type="entry name" value="DIVALENT CATION TOLERANCE CUTA-RELATED"/>
    <property type="match status" value="1"/>
</dbReference>
<comment type="similarity">
    <text evidence="1">Belongs to the CutA family.</text>
</comment>
<name>A0ABP9EBD0_9GAMM</name>
<accession>A0ABP9EBD0</accession>
<protein>
    <submittedName>
        <fullName evidence="2">Divalent-cation tolerance protein CutA</fullName>
    </submittedName>
</protein>
<organism evidence="2 3">
    <name type="scientific">Ferrimonas pelagia</name>
    <dbReference type="NCBI Taxonomy" id="1177826"/>
    <lineage>
        <taxon>Bacteria</taxon>
        <taxon>Pseudomonadati</taxon>
        <taxon>Pseudomonadota</taxon>
        <taxon>Gammaproteobacteria</taxon>
        <taxon>Alteromonadales</taxon>
        <taxon>Ferrimonadaceae</taxon>
        <taxon>Ferrimonas</taxon>
    </lineage>
</organism>
<dbReference type="RefSeq" id="WP_345332007.1">
    <property type="nucleotide sequence ID" value="NZ_BAABJZ010000002.1"/>
</dbReference>
<sequence>MTEYQVVLCTCPDESAGKALAAHLLQQGLAACINLIPGVLSMYQWDGKLCEERECQLVIKTRAEQQPALEAAICQHHPYDVPEIIALPIQWGHQAYLDWIKQHCAL</sequence>
<dbReference type="Gene3D" id="3.30.70.120">
    <property type="match status" value="1"/>
</dbReference>
<dbReference type="InterPro" id="IPR004323">
    <property type="entry name" value="Ion_tolerance_CutA"/>
</dbReference>
<reference evidence="3" key="1">
    <citation type="journal article" date="2019" name="Int. J. Syst. Evol. Microbiol.">
        <title>The Global Catalogue of Microorganisms (GCM) 10K type strain sequencing project: providing services to taxonomists for standard genome sequencing and annotation.</title>
        <authorList>
            <consortium name="The Broad Institute Genomics Platform"/>
            <consortium name="The Broad Institute Genome Sequencing Center for Infectious Disease"/>
            <person name="Wu L."/>
            <person name="Ma J."/>
        </authorList>
    </citation>
    <scope>NUCLEOTIDE SEQUENCE [LARGE SCALE GENOMIC DNA]</scope>
    <source>
        <strain evidence="3">JCM 18401</strain>
    </source>
</reference>
<dbReference type="Proteomes" id="UP001499988">
    <property type="component" value="Unassembled WGS sequence"/>
</dbReference>
<dbReference type="InterPro" id="IPR011322">
    <property type="entry name" value="N-reg_PII-like_a/b"/>
</dbReference>
<evidence type="ECO:0000256" key="1">
    <source>
        <dbReference type="ARBA" id="ARBA00010169"/>
    </source>
</evidence>
<dbReference type="PANTHER" id="PTHR23419:SF8">
    <property type="entry name" value="FI09726P"/>
    <property type="match status" value="1"/>
</dbReference>
<dbReference type="Pfam" id="PF03091">
    <property type="entry name" value="CutA1"/>
    <property type="match status" value="1"/>
</dbReference>
<dbReference type="InterPro" id="IPR015867">
    <property type="entry name" value="N-reg_PII/ATP_PRibTrfase_C"/>
</dbReference>
<proteinExistence type="inferred from homology"/>
<dbReference type="SUPFAM" id="SSF54913">
    <property type="entry name" value="GlnB-like"/>
    <property type="match status" value="1"/>
</dbReference>
<evidence type="ECO:0000313" key="3">
    <source>
        <dbReference type="Proteomes" id="UP001499988"/>
    </source>
</evidence>
<gene>
    <name evidence="2" type="ORF">GCM10023333_00130</name>
</gene>
<evidence type="ECO:0000313" key="2">
    <source>
        <dbReference type="EMBL" id="GAA4871359.1"/>
    </source>
</evidence>
<dbReference type="EMBL" id="BAABJZ010000002">
    <property type="protein sequence ID" value="GAA4871359.1"/>
    <property type="molecule type" value="Genomic_DNA"/>
</dbReference>
<keyword evidence="3" id="KW-1185">Reference proteome</keyword>